<dbReference type="EMBL" id="DXFQ01000124">
    <property type="protein sequence ID" value="HIX20291.1"/>
    <property type="molecule type" value="Genomic_DNA"/>
</dbReference>
<accession>A0A9D1VBV9</accession>
<feature type="transmembrane region" description="Helical" evidence="1">
    <location>
        <begin position="47"/>
        <end position="67"/>
    </location>
</feature>
<keyword evidence="1" id="KW-0812">Transmembrane</keyword>
<comment type="caution">
    <text evidence="2">The sequence shown here is derived from an EMBL/GenBank/DDBJ whole genome shotgun (WGS) entry which is preliminary data.</text>
</comment>
<keyword evidence="1" id="KW-0472">Membrane</keyword>
<evidence type="ECO:0000256" key="1">
    <source>
        <dbReference type="SAM" id="Phobius"/>
    </source>
</evidence>
<reference evidence="2" key="1">
    <citation type="journal article" date="2021" name="PeerJ">
        <title>Extensive microbial diversity within the chicken gut microbiome revealed by metagenomics and culture.</title>
        <authorList>
            <person name="Gilroy R."/>
            <person name="Ravi A."/>
            <person name="Getino M."/>
            <person name="Pursley I."/>
            <person name="Horton D.L."/>
            <person name="Alikhan N.F."/>
            <person name="Baker D."/>
            <person name="Gharbi K."/>
            <person name="Hall N."/>
            <person name="Watson M."/>
            <person name="Adriaenssens E.M."/>
            <person name="Foster-Nyarko E."/>
            <person name="Jarju S."/>
            <person name="Secka A."/>
            <person name="Antonio M."/>
            <person name="Oren A."/>
            <person name="Chaudhuri R.R."/>
            <person name="La Ragione R."/>
            <person name="Hildebrand F."/>
            <person name="Pallen M.J."/>
        </authorList>
    </citation>
    <scope>NUCLEOTIDE SEQUENCE</scope>
    <source>
        <strain evidence="2">14975</strain>
    </source>
</reference>
<feature type="transmembrane region" description="Helical" evidence="1">
    <location>
        <begin position="112"/>
        <end position="136"/>
    </location>
</feature>
<evidence type="ECO:0000313" key="3">
    <source>
        <dbReference type="Proteomes" id="UP000823964"/>
    </source>
</evidence>
<dbReference type="AlphaFoldDB" id="A0A9D1VBV9"/>
<dbReference type="Proteomes" id="UP000823964">
    <property type="component" value="Unassembled WGS sequence"/>
</dbReference>
<feature type="transmembrane region" description="Helical" evidence="1">
    <location>
        <begin position="204"/>
        <end position="224"/>
    </location>
</feature>
<sequence length="369" mass="41407">MILRLLRLLRLLAALAAALALLIVLSYPDDLIPRNPELEAQSELSLYKLRSCLFLIPLALLLIICAGKGFTRRLPGTLTTVLIAGFLAWPVLKRLRPELVEPTFAYQPGMLPAGLLSTLITTVACTLLCALLHYFAPPPVEPENDINTVDAADLAPEKGRTVQQIAANPVIVRPRFLFGDPDMALVERFRCFVRELARRRGLRAAVIAALILLGLIWFVAFPQLSEQEAFERDLDLMSRTRLLPDGREVATRAAVHAGYRVMKRAEEQGILRNLTREQAIELLRVNRWPEAYRRQVLDDTPLVLASQRSQASNSTRFLTLTDGRRTAALYLYIGEDGQTINFVDAQDAGWDAVADEKSRNFFRPTVIHY</sequence>
<gene>
    <name evidence="2" type="ORF">H9862_06805</name>
</gene>
<protein>
    <submittedName>
        <fullName evidence="2">Uncharacterized protein</fullName>
    </submittedName>
</protein>
<keyword evidence="1" id="KW-1133">Transmembrane helix</keyword>
<reference evidence="2" key="2">
    <citation type="submission" date="2021-04" db="EMBL/GenBank/DDBJ databases">
        <authorList>
            <person name="Gilroy R."/>
        </authorList>
    </citation>
    <scope>NUCLEOTIDE SEQUENCE</scope>
    <source>
        <strain evidence="2">14975</strain>
    </source>
</reference>
<proteinExistence type="predicted"/>
<organism evidence="2 3">
    <name type="scientific">Candidatus Akkermansia intestinigallinarum</name>
    <dbReference type="NCBI Taxonomy" id="2838431"/>
    <lineage>
        <taxon>Bacteria</taxon>
        <taxon>Pseudomonadati</taxon>
        <taxon>Verrucomicrobiota</taxon>
        <taxon>Verrucomicrobiia</taxon>
        <taxon>Verrucomicrobiales</taxon>
        <taxon>Akkermansiaceae</taxon>
        <taxon>Akkermansia</taxon>
    </lineage>
</organism>
<name>A0A9D1VBV9_9BACT</name>
<evidence type="ECO:0000313" key="2">
    <source>
        <dbReference type="EMBL" id="HIX20291.1"/>
    </source>
</evidence>
<feature type="transmembrane region" description="Helical" evidence="1">
    <location>
        <begin position="74"/>
        <end position="92"/>
    </location>
</feature>